<dbReference type="Gene3D" id="3.40.50.11610">
    <property type="entry name" value="Multifunctional 2-oxoglutarate metabolism enzyme, C-terminal domain"/>
    <property type="match status" value="1"/>
</dbReference>
<dbReference type="InterPro" id="IPR011603">
    <property type="entry name" value="2oxoglutarate_DH_E1"/>
</dbReference>
<dbReference type="InterPro" id="IPR029061">
    <property type="entry name" value="THDP-binding"/>
</dbReference>
<keyword evidence="3 6" id="KW-0786">Thiamine pyrophosphate</keyword>
<dbReference type="Gene3D" id="3.40.50.970">
    <property type="match status" value="1"/>
</dbReference>
<dbReference type="EC" id="1.2.4.2" evidence="6"/>
<dbReference type="NCBIfam" id="NF008907">
    <property type="entry name" value="PRK12270.1"/>
    <property type="match status" value="1"/>
</dbReference>
<comment type="similarity">
    <text evidence="6">Belongs to the alpha-ketoglutarate dehydrogenase family.</text>
</comment>
<dbReference type="Gene3D" id="3.40.50.12470">
    <property type="match status" value="1"/>
</dbReference>
<comment type="cofactor">
    <cofactor evidence="1 6">
        <name>thiamine diphosphate</name>
        <dbReference type="ChEBI" id="CHEBI:58937"/>
    </cofactor>
</comment>
<evidence type="ECO:0000259" key="8">
    <source>
        <dbReference type="SMART" id="SM00861"/>
    </source>
</evidence>
<feature type="region of interest" description="Disordered" evidence="7">
    <location>
        <begin position="909"/>
        <end position="941"/>
    </location>
</feature>
<comment type="function">
    <text evidence="6">E1 component of the 2-oxoglutarate dehydrogenase (OGDH) complex which catalyzes the decarboxylation of 2-oxoglutarate, the first step in the conversion of 2-oxoglutarate to succinyl-CoA and CO(2).</text>
</comment>
<reference evidence="9 10" key="1">
    <citation type="submission" date="2021-01" db="EMBL/GenBank/DDBJ databases">
        <title>Genomic Encyclopedia of Type Strains, Phase IV (KMG-IV): sequencing the most valuable type-strain genomes for metagenomic binning, comparative biology and taxonomic classification.</title>
        <authorList>
            <person name="Goeker M."/>
        </authorList>
    </citation>
    <scope>NUCLEOTIDE SEQUENCE [LARGE SCALE GENOMIC DNA]</scope>
    <source>
        <strain evidence="9 10">DSM 25540</strain>
    </source>
</reference>
<evidence type="ECO:0000313" key="10">
    <source>
        <dbReference type="Proteomes" id="UP000741863"/>
    </source>
</evidence>
<keyword evidence="4 6" id="KW-0324">Glycolysis</keyword>
<dbReference type="InterPro" id="IPR031717">
    <property type="entry name" value="ODO-1/KGD_C"/>
</dbReference>
<dbReference type="PANTHER" id="PTHR23152:SF4">
    <property type="entry name" value="2-OXOADIPATE DEHYDROGENASE COMPLEX COMPONENT E1"/>
    <property type="match status" value="1"/>
</dbReference>
<dbReference type="RefSeq" id="WP_204698099.1">
    <property type="nucleotide sequence ID" value="NZ_JAFBEC010000007.1"/>
</dbReference>
<dbReference type="EMBL" id="JAFBEC010000007">
    <property type="protein sequence ID" value="MBM7633453.1"/>
    <property type="molecule type" value="Genomic_DNA"/>
</dbReference>
<accession>A0ABS2PDE9</accession>
<dbReference type="Proteomes" id="UP000741863">
    <property type="component" value="Unassembled WGS sequence"/>
</dbReference>
<dbReference type="HAMAP" id="MF_01169">
    <property type="entry name" value="SucA_OdhA"/>
    <property type="match status" value="1"/>
</dbReference>
<evidence type="ECO:0000256" key="7">
    <source>
        <dbReference type="SAM" id="MobiDB-lite"/>
    </source>
</evidence>
<dbReference type="PANTHER" id="PTHR23152">
    <property type="entry name" value="2-OXOGLUTARATE DEHYDROGENASE"/>
    <property type="match status" value="1"/>
</dbReference>
<evidence type="ECO:0000256" key="5">
    <source>
        <dbReference type="ARBA" id="ARBA00051911"/>
    </source>
</evidence>
<dbReference type="NCBIfam" id="NF006914">
    <property type="entry name" value="PRK09404.1"/>
    <property type="match status" value="1"/>
</dbReference>
<dbReference type="InterPro" id="IPR001017">
    <property type="entry name" value="DH_E1"/>
</dbReference>
<evidence type="ECO:0000256" key="6">
    <source>
        <dbReference type="HAMAP-Rule" id="MF_01169"/>
    </source>
</evidence>
<dbReference type="PIRSF" id="PIRSF000157">
    <property type="entry name" value="Oxoglu_dh_E1"/>
    <property type="match status" value="1"/>
</dbReference>
<name>A0ABS2PDE9_9BACL</name>
<dbReference type="InterPro" id="IPR005475">
    <property type="entry name" value="Transketolase-like_Pyr-bd"/>
</dbReference>
<sequence length="941" mass="106189">MDRKVSKLEKSWETFHGPNLGYVMDQYELYKENPSDVEEDLKAWFDEYGAPSVGSTNNVSESSDETVNSSSMHKIAAAIKLSENIRTFGHLLADINPLEAPGEESSFLKPSEHGLSDEDLMAMPAEMLCKDAPSSVENGLDAINHLKKMYTKSIAFEFHHVHDLEEKNWLNQMVESGDIYEDLSPNKRKSVLEKLTATEGFEQFLHRYFVGQKRFSIEGLDSMVPILEEMTQSYMQDGAKDIMIGMAHRGRLSTLAHVLGKPYNLIFSEFKHAPLEDEAPTEGSLNEGWTGDVKYHLGANKQIGEESTYTTVSLANNPSHLEYVDPIVVGYARAAQEDRTQVGFPDQEMKNAGAILIHGDAAFPGQGIIAETLNLSRLKGYQTGGTMHIIANNLLGFTTDSHDSRSTTYASDLAKGYEIPIIHVNADDPDSCIAAAHLASEYRRRFHKDFLIDLVGYRRYGHNETDEPMSTQPKLYEKIKKHETARAIYANTLIQDGVVTEEEVETMRSELQDKLMREYEKVGEASHEVADMNPPEVIEKGLPKMDTAVAYDELKQMNEELLQYPEDFTVFPKLKKILQRREEAFNEGVIDWGHAEALAFASIISDGTPIRMTGQDSERGTFNHRHLVLHDYENGEIHSPMHTLSTANASFALHNSPLSEASVVGFEYGYNVQAPETLVLWEAQYGDFSNAAQVQFDQFLSAGRAKWGQRSGMVLLLPHGYEGSGPEHSSARLERFLQLAAENNWNVAYLSSTSQYFHILRRQAKSLEMDEVRPLVLMTPKSLLRNKSLADPYEAFTEGRFHRVLGDPLTLGNEDEVERIVFCSGKIAIDLHESIDETVDTKKLHIVRFEELYPYPHKTVETVLAKYKNLKSAVWVQEEPKNMGAWNYIDPYLRESLPDDVPLEYVGRRRRSSPSEGNPNAHKHEQQRIINTALGREGSNQ</sequence>
<dbReference type="Pfam" id="PF00676">
    <property type="entry name" value="E1_dh"/>
    <property type="match status" value="1"/>
</dbReference>
<keyword evidence="10" id="KW-1185">Reference proteome</keyword>
<proteinExistence type="inferred from homology"/>
<organism evidence="9 10">
    <name type="scientific">Geomicrobium sediminis</name>
    <dbReference type="NCBI Taxonomy" id="1347788"/>
    <lineage>
        <taxon>Bacteria</taxon>
        <taxon>Bacillati</taxon>
        <taxon>Bacillota</taxon>
        <taxon>Bacilli</taxon>
        <taxon>Bacillales</taxon>
        <taxon>Geomicrobium</taxon>
    </lineage>
</organism>
<gene>
    <name evidence="6" type="primary">odhA</name>
    <name evidence="9" type="ORF">JOD17_002547</name>
</gene>
<comment type="caution">
    <text evidence="9">The sequence shown here is derived from an EMBL/GenBank/DDBJ whole genome shotgun (WGS) entry which is preliminary data.</text>
</comment>
<dbReference type="InterPro" id="IPR023784">
    <property type="entry name" value="2oxoglutarate_DH_E1_bac"/>
</dbReference>
<evidence type="ECO:0000256" key="3">
    <source>
        <dbReference type="ARBA" id="ARBA00023052"/>
    </source>
</evidence>
<dbReference type="CDD" id="cd02016">
    <property type="entry name" value="TPP_E1_OGDC_like"/>
    <property type="match status" value="1"/>
</dbReference>
<keyword evidence="2 6" id="KW-0560">Oxidoreductase</keyword>
<dbReference type="GO" id="GO:0004591">
    <property type="term" value="F:oxoglutarate dehydrogenase (succinyl-transferring) activity"/>
    <property type="evidence" value="ECO:0007669"/>
    <property type="project" value="UniProtKB-EC"/>
</dbReference>
<dbReference type="Pfam" id="PF02779">
    <property type="entry name" value="Transket_pyr"/>
    <property type="match status" value="1"/>
</dbReference>
<evidence type="ECO:0000313" key="9">
    <source>
        <dbReference type="EMBL" id="MBM7633453.1"/>
    </source>
</evidence>
<dbReference type="SUPFAM" id="SSF52518">
    <property type="entry name" value="Thiamin diphosphate-binding fold (THDP-binding)"/>
    <property type="match status" value="2"/>
</dbReference>
<evidence type="ECO:0000256" key="1">
    <source>
        <dbReference type="ARBA" id="ARBA00001964"/>
    </source>
</evidence>
<comment type="catalytic activity">
    <reaction evidence="5 6">
        <text>N(6)-[(R)-lipoyl]-L-lysyl-[protein] + 2-oxoglutarate + H(+) = N(6)-[(R)-S(8)-succinyldihydrolipoyl]-L-lysyl-[protein] + CO2</text>
        <dbReference type="Rhea" id="RHEA:12188"/>
        <dbReference type="Rhea" id="RHEA-COMP:10474"/>
        <dbReference type="Rhea" id="RHEA-COMP:20092"/>
        <dbReference type="ChEBI" id="CHEBI:15378"/>
        <dbReference type="ChEBI" id="CHEBI:16526"/>
        <dbReference type="ChEBI" id="CHEBI:16810"/>
        <dbReference type="ChEBI" id="CHEBI:83099"/>
        <dbReference type="ChEBI" id="CHEBI:83120"/>
        <dbReference type="EC" id="1.2.4.2"/>
    </reaction>
</comment>
<dbReference type="Pfam" id="PF16870">
    <property type="entry name" value="OxoGdeHyase_C"/>
    <property type="match status" value="1"/>
</dbReference>
<dbReference type="Gene3D" id="1.10.287.1150">
    <property type="entry name" value="TPP helical domain"/>
    <property type="match status" value="1"/>
</dbReference>
<dbReference type="SMART" id="SM00861">
    <property type="entry name" value="Transket_pyr"/>
    <property type="match status" value="1"/>
</dbReference>
<dbReference type="InterPro" id="IPR042179">
    <property type="entry name" value="KGD_C_sf"/>
</dbReference>
<feature type="domain" description="Transketolase-like pyrimidine-binding" evidence="8">
    <location>
        <begin position="590"/>
        <end position="786"/>
    </location>
</feature>
<evidence type="ECO:0000256" key="4">
    <source>
        <dbReference type="ARBA" id="ARBA00023152"/>
    </source>
</evidence>
<dbReference type="NCBIfam" id="TIGR00239">
    <property type="entry name" value="2oxo_dh_E1"/>
    <property type="match status" value="1"/>
</dbReference>
<evidence type="ECO:0000256" key="2">
    <source>
        <dbReference type="ARBA" id="ARBA00023002"/>
    </source>
</evidence>
<protein>
    <recommendedName>
        <fullName evidence="6">2-oxoglutarate dehydrogenase E1 component</fullName>
        <ecNumber evidence="6">1.2.4.2</ecNumber>
    </recommendedName>
    <alternativeName>
        <fullName evidence="6">Alpha-ketoglutarate dehydrogenase</fullName>
    </alternativeName>
</protein>
<comment type="subunit">
    <text evidence="6">Homodimer. Part of the 2-oxoglutarate dehydrogenase (OGDH) complex composed of E1 (2-oxoglutarate dehydrogenase), E2 (dihydrolipoamide succinyltransferase) and E3 (dihydrolipoamide dehydrogenase); the complex contains multiple copies of the three enzymatic components (E1, E2 and E3).</text>
</comment>